<name>A0A218M2U0_9CAUD</name>
<dbReference type="RefSeq" id="YP_009609680.1">
    <property type="nucleotide sequence ID" value="NC_041997.1"/>
</dbReference>
<evidence type="ECO:0000313" key="1">
    <source>
        <dbReference type="EMBL" id="ASD50359.1"/>
    </source>
</evidence>
<proteinExistence type="predicted"/>
<dbReference type="OrthoDB" id="2344at10239"/>
<evidence type="ECO:0000313" key="2">
    <source>
        <dbReference type="Proteomes" id="UP000224101"/>
    </source>
</evidence>
<dbReference type="InterPro" id="IPR036327">
    <property type="entry name" value="Gp8_sf"/>
</dbReference>
<dbReference type="KEGG" id="vg:40085765"/>
<dbReference type="SUPFAM" id="SSF89433">
    <property type="entry name" value="Baseplate structural protein gp8"/>
    <property type="match status" value="1"/>
</dbReference>
<reference evidence="1 2" key="1">
    <citation type="submission" date="2017-08" db="EMBL/GenBank/DDBJ databases">
        <title>Characterization and complete genome sequence of novel bacteriophage infecting the causal agent of bacterial fruit blotch, Acidovorax citrulli.</title>
        <authorList>
            <person name="Midani A.R."/>
            <person name="Park S.-H."/>
            <person name="Choi T.-J."/>
        </authorList>
    </citation>
    <scope>NUCLEOTIDE SEQUENCE [LARGE SCALE GENOMIC DNA]</scope>
</reference>
<accession>A0A218M2U0</accession>
<dbReference type="Proteomes" id="UP000224101">
    <property type="component" value="Segment"/>
</dbReference>
<keyword evidence="2" id="KW-1185">Reference proteome</keyword>
<organism evidence="1 2">
    <name type="scientific">Acidovorax phage ACP17</name>
    <dbReference type="NCBI Taxonomy" id="2010329"/>
    <lineage>
        <taxon>Viruses</taxon>
        <taxon>Duplodnaviria</taxon>
        <taxon>Heunggongvirae</taxon>
        <taxon>Uroviricota</taxon>
        <taxon>Caudoviricetes</taxon>
        <taxon>Busanvirus</taxon>
        <taxon>Busanvirus ACP17</taxon>
    </lineage>
</organism>
<protein>
    <submittedName>
        <fullName evidence="1">Uncharacterized protein</fullName>
    </submittedName>
</protein>
<dbReference type="GeneID" id="40085765"/>
<sequence>MTSDLTNHYITSAIAAIAASADPLGTPWAAKTRYVEGSKVRSGPRVYLATTTGVTSTIAPVHSSGRAQDGTVTWAYVMTAEPNTSLAANYYLGIGSGGGSTAQVEDTPAGALAVLESLKTVIRINSRDVSLGFARRNWTSGTVVPAWPAPLSYAMVGRSVYRCIDNNGGAASTSAPAGTSLEYFELVDGYVWKYLGDLSASQEDTFGTAEVAPISSLYVNDGSPRSVVQSVAKSGSISGFALLAETGVFSTPTASIVGAGTQASARVDLNPNGTVKRVIATSGGVGYKTNTLAVISNFSVGSGAAATATVTAGAVAGVNVTSQGSGYVNATAVVVGDGQDAELAVTVTGGYVTGITVVNPGTGYTKAQVFVVPGTAAAVAEAVLSPIGGHGRDMTKELPINYLLVSRRLTSLDSGYIPTGEFNQLSILTGVEIGSGIGDIMVGPAHPSPAGRDAAVLSWARPIYVGNIAATEHSDAQDEEIRIALKVE</sequence>
<dbReference type="EMBL" id="KY979132">
    <property type="protein sequence ID" value="ASD50359.1"/>
    <property type="molecule type" value="Genomic_DNA"/>
</dbReference>